<protein>
    <submittedName>
        <fullName evidence="2">Uncharacterized protein</fullName>
    </submittedName>
</protein>
<evidence type="ECO:0000256" key="1">
    <source>
        <dbReference type="SAM" id="MobiDB-lite"/>
    </source>
</evidence>
<evidence type="ECO:0000313" key="2">
    <source>
        <dbReference type="EMBL" id="CAI0540454.1"/>
    </source>
</evidence>
<keyword evidence="4" id="KW-1185">Reference proteome</keyword>
<accession>A0AAV0Q5Z1</accession>
<dbReference type="EMBL" id="CAMGYJ010000009">
    <property type="protein sequence ID" value="CAI0540454.1"/>
    <property type="molecule type" value="Genomic_DNA"/>
</dbReference>
<dbReference type="Proteomes" id="UP001154282">
    <property type="component" value="Unassembled WGS sequence"/>
</dbReference>
<feature type="region of interest" description="Disordered" evidence="1">
    <location>
        <begin position="19"/>
        <end position="39"/>
    </location>
</feature>
<proteinExistence type="predicted"/>
<evidence type="ECO:0000313" key="3">
    <source>
        <dbReference type="EMBL" id="CAI0549541.1"/>
    </source>
</evidence>
<organism evidence="2 4">
    <name type="scientific">Linum tenue</name>
    <dbReference type="NCBI Taxonomy" id="586396"/>
    <lineage>
        <taxon>Eukaryota</taxon>
        <taxon>Viridiplantae</taxon>
        <taxon>Streptophyta</taxon>
        <taxon>Embryophyta</taxon>
        <taxon>Tracheophyta</taxon>
        <taxon>Spermatophyta</taxon>
        <taxon>Magnoliopsida</taxon>
        <taxon>eudicotyledons</taxon>
        <taxon>Gunneridae</taxon>
        <taxon>Pentapetalae</taxon>
        <taxon>rosids</taxon>
        <taxon>fabids</taxon>
        <taxon>Malpighiales</taxon>
        <taxon>Linaceae</taxon>
        <taxon>Linum</taxon>
    </lineage>
</organism>
<dbReference type="EMBL" id="CAMGYJ010000010">
    <property type="protein sequence ID" value="CAI0549541.1"/>
    <property type="molecule type" value="Genomic_DNA"/>
</dbReference>
<comment type="caution">
    <text evidence="2">The sequence shown here is derived from an EMBL/GenBank/DDBJ whole genome shotgun (WGS) entry which is preliminary data.</text>
</comment>
<sequence length="39" mass="4180">MPRFLPMFPNMELVIGLPSPKKQDCGDAGRAAGFDGTIT</sequence>
<dbReference type="AlphaFoldDB" id="A0AAV0Q5Z1"/>
<gene>
    <name evidence="2" type="ORF">LITE_LOCUS41691</name>
    <name evidence="3" type="ORF">LITE_LOCUS45191</name>
</gene>
<evidence type="ECO:0000313" key="4">
    <source>
        <dbReference type="Proteomes" id="UP001154282"/>
    </source>
</evidence>
<reference evidence="2" key="1">
    <citation type="submission" date="2022-08" db="EMBL/GenBank/DDBJ databases">
        <authorList>
            <person name="Gutierrez-Valencia J."/>
        </authorList>
    </citation>
    <scope>NUCLEOTIDE SEQUENCE</scope>
</reference>
<name>A0AAV0Q5Z1_9ROSI</name>